<proteinExistence type="predicted"/>
<protein>
    <submittedName>
        <fullName evidence="2">Uncharacterized protein</fullName>
    </submittedName>
</protein>
<sequence>MKNRTNPENCRALNRKYLATDKGKAARQRAQERYRAKHRLKLIAHGKVAYAIKTGELLRQPCWVCGDVAQAHHPDYSRPLDVVWLCDKHHKEVHAMERELRSQTHINTKPGNTPGFSFQEQ</sequence>
<gene>
    <name evidence="2" type="ORF">SAMN05421547_13285</name>
</gene>
<evidence type="ECO:0000256" key="1">
    <source>
        <dbReference type="SAM" id="MobiDB-lite"/>
    </source>
</evidence>
<organism evidence="2 3">
    <name type="scientific">Delftia lacustris</name>
    <dbReference type="NCBI Taxonomy" id="558537"/>
    <lineage>
        <taxon>Bacteria</taxon>
        <taxon>Pseudomonadati</taxon>
        <taxon>Pseudomonadota</taxon>
        <taxon>Betaproteobacteria</taxon>
        <taxon>Burkholderiales</taxon>
        <taxon>Comamonadaceae</taxon>
        <taxon>Delftia</taxon>
    </lineage>
</organism>
<accession>A0A1H3TVN7</accession>
<feature type="region of interest" description="Disordered" evidence="1">
    <location>
        <begin position="98"/>
        <end position="121"/>
    </location>
</feature>
<feature type="compositionally biased region" description="Polar residues" evidence="1">
    <location>
        <begin position="103"/>
        <end position="121"/>
    </location>
</feature>
<dbReference type="AlphaFoldDB" id="A0A1H3TVN7"/>
<dbReference type="EMBL" id="FNPE01000032">
    <property type="protein sequence ID" value="SDZ53775.1"/>
    <property type="molecule type" value="Genomic_DNA"/>
</dbReference>
<evidence type="ECO:0000313" key="3">
    <source>
        <dbReference type="Proteomes" id="UP000183417"/>
    </source>
</evidence>
<evidence type="ECO:0000313" key="2">
    <source>
        <dbReference type="EMBL" id="SDZ53775.1"/>
    </source>
</evidence>
<dbReference type="Proteomes" id="UP000183417">
    <property type="component" value="Unassembled WGS sequence"/>
</dbReference>
<name>A0A1H3TVN7_9BURK</name>
<reference evidence="2 3" key="1">
    <citation type="submission" date="2016-10" db="EMBL/GenBank/DDBJ databases">
        <authorList>
            <person name="de Groot N.N."/>
        </authorList>
    </citation>
    <scope>NUCLEOTIDE SEQUENCE [LARGE SCALE GENOMIC DNA]</scope>
    <source>
        <strain evidence="2 3">LMG 24775</strain>
    </source>
</reference>